<keyword evidence="2" id="KW-1185">Reference proteome</keyword>
<gene>
    <name evidence="1" type="ORF">NCI01_11560</name>
</gene>
<sequence length="80" mass="9130">MAGWENVATLRVDARSGAVLVDDPHLTTEPSFDPKWRSLLEWVQDATALFDAGWYRLTGDSIQADHVSRWPAGVRRQLHW</sequence>
<name>A0ABT1L0R3_9ACTN</name>
<organism evidence="1 2">
    <name type="scientific">Nocardioides pinisoli</name>
    <dbReference type="NCBI Taxonomy" id="2950279"/>
    <lineage>
        <taxon>Bacteria</taxon>
        <taxon>Bacillati</taxon>
        <taxon>Actinomycetota</taxon>
        <taxon>Actinomycetes</taxon>
        <taxon>Propionibacteriales</taxon>
        <taxon>Nocardioidaceae</taxon>
        <taxon>Nocardioides</taxon>
    </lineage>
</organism>
<reference evidence="1 2" key="1">
    <citation type="submission" date="2022-06" db="EMBL/GenBank/DDBJ databases">
        <authorList>
            <person name="So Y."/>
        </authorList>
    </citation>
    <scope>NUCLEOTIDE SEQUENCE [LARGE SCALE GENOMIC DNA]</scope>
    <source>
        <strain evidence="1 2">STR3</strain>
    </source>
</reference>
<accession>A0ABT1L0R3</accession>
<evidence type="ECO:0000313" key="1">
    <source>
        <dbReference type="EMBL" id="MCP3422436.1"/>
    </source>
</evidence>
<dbReference type="Proteomes" id="UP001204524">
    <property type="component" value="Unassembled WGS sequence"/>
</dbReference>
<comment type="caution">
    <text evidence="1">The sequence shown here is derived from an EMBL/GenBank/DDBJ whole genome shotgun (WGS) entry which is preliminary data.</text>
</comment>
<evidence type="ECO:0000313" key="2">
    <source>
        <dbReference type="Proteomes" id="UP001204524"/>
    </source>
</evidence>
<proteinExistence type="predicted"/>
<dbReference type="RefSeq" id="WP_254181629.1">
    <property type="nucleotide sequence ID" value="NZ_JANARS010000004.1"/>
</dbReference>
<dbReference type="EMBL" id="JANARS010000004">
    <property type="protein sequence ID" value="MCP3422436.1"/>
    <property type="molecule type" value="Genomic_DNA"/>
</dbReference>
<protein>
    <submittedName>
        <fullName evidence="1">Uncharacterized protein</fullName>
    </submittedName>
</protein>